<protein>
    <recommendedName>
        <fullName evidence="1">DUF7936 domain-containing protein</fullName>
    </recommendedName>
</protein>
<name>A0A6J7WFP1_9CAUD</name>
<dbReference type="Pfam" id="PF25590">
    <property type="entry name" value="DUF7936"/>
    <property type="match status" value="1"/>
</dbReference>
<proteinExistence type="predicted"/>
<evidence type="ECO:0000313" key="2">
    <source>
        <dbReference type="EMBL" id="CAB4127580.1"/>
    </source>
</evidence>
<evidence type="ECO:0000259" key="1">
    <source>
        <dbReference type="Pfam" id="PF25590"/>
    </source>
</evidence>
<dbReference type="InterPro" id="IPR057696">
    <property type="entry name" value="DUF7936"/>
</dbReference>
<reference evidence="3" key="1">
    <citation type="submission" date="2020-05" db="EMBL/GenBank/DDBJ databases">
        <authorList>
            <person name="Chiriac C."/>
            <person name="Salcher M."/>
            <person name="Ghai R."/>
            <person name="Kavagutti S V."/>
        </authorList>
    </citation>
    <scope>NUCLEOTIDE SEQUENCE</scope>
</reference>
<dbReference type="EMBL" id="LR798239">
    <property type="protein sequence ID" value="CAB5212638.1"/>
    <property type="molecule type" value="Genomic_DNA"/>
</dbReference>
<sequence>MIDITTSTTTVYSTSSVYINWDITAVRVYPLLGDKTNVVREIDYIVTGTSLKDDNSLVQSSISGTEKITLNLSTTFTDYHNLTKPQLVNWVNANIGHDRIMNIINDIKIKIDALKLPVSSVNLPWSN</sequence>
<organism evidence="3">
    <name type="scientific">uncultured Caudovirales phage</name>
    <dbReference type="NCBI Taxonomy" id="2100421"/>
    <lineage>
        <taxon>Viruses</taxon>
        <taxon>Duplodnaviria</taxon>
        <taxon>Heunggongvirae</taxon>
        <taxon>Uroviricota</taxon>
        <taxon>Caudoviricetes</taxon>
        <taxon>Peduoviridae</taxon>
        <taxon>Maltschvirus</taxon>
        <taxon>Maltschvirus maltsch</taxon>
    </lineage>
</organism>
<feature type="domain" description="DUF7936" evidence="1">
    <location>
        <begin position="19"/>
        <end position="125"/>
    </location>
</feature>
<accession>A0A6J7WFP1</accession>
<gene>
    <name evidence="3" type="ORF">UFOVP186_38</name>
    <name evidence="2" type="ORF">UFOVP94_5</name>
</gene>
<evidence type="ECO:0000313" key="3">
    <source>
        <dbReference type="EMBL" id="CAB5212638.1"/>
    </source>
</evidence>
<dbReference type="EMBL" id="LR796212">
    <property type="protein sequence ID" value="CAB4127580.1"/>
    <property type="molecule type" value="Genomic_DNA"/>
</dbReference>